<evidence type="ECO:0000259" key="1">
    <source>
        <dbReference type="PROSITE" id="PS50181"/>
    </source>
</evidence>
<comment type="caution">
    <text evidence="2">The sequence shown here is derived from an EMBL/GenBank/DDBJ whole genome shotgun (WGS) entry which is preliminary data.</text>
</comment>
<evidence type="ECO:0000313" key="2">
    <source>
        <dbReference type="EMBL" id="GJQ08655.1"/>
    </source>
</evidence>
<reference evidence="2" key="2">
    <citation type="submission" date="2022-01" db="EMBL/GenBank/DDBJ databases">
        <authorList>
            <person name="Hirooka S."/>
            <person name="Miyagishima S.Y."/>
        </authorList>
    </citation>
    <scope>NUCLEOTIDE SEQUENCE</scope>
    <source>
        <strain evidence="2">NBRC 102759</strain>
    </source>
</reference>
<dbReference type="InterPro" id="IPR036047">
    <property type="entry name" value="F-box-like_dom_sf"/>
</dbReference>
<dbReference type="SUPFAM" id="SSF81383">
    <property type="entry name" value="F-box domain"/>
    <property type="match status" value="1"/>
</dbReference>
<dbReference type="CDD" id="cd09917">
    <property type="entry name" value="F-box_SF"/>
    <property type="match status" value="1"/>
</dbReference>
<dbReference type="InterPro" id="IPR001810">
    <property type="entry name" value="F-box_dom"/>
</dbReference>
<protein>
    <recommendedName>
        <fullName evidence="1">F-box domain-containing protein</fullName>
    </recommendedName>
</protein>
<name>A0A9C7PQK5_9RHOD</name>
<dbReference type="Pfam" id="PF00646">
    <property type="entry name" value="F-box"/>
    <property type="match status" value="1"/>
</dbReference>
<feature type="domain" description="F-box" evidence="1">
    <location>
        <begin position="6"/>
        <end position="58"/>
    </location>
</feature>
<sequence>MPMTNPICLTDLPEGILMYIAGFLCLKDFLTLCSVSKNLTDIFNKYLTTGTDSYFSEPCAYKDEKLYTENFEASKQQLLYGTLIALEKAHVDTFPISYLPCSLRVLLHRKLRGSLVLTEKLFFSRYILHHKAKEHALHVLNTNKMESFLQWLHEISHFVHPYCLGKLMRSIAMSIYKAESLLGHHKKYYMHMVEFLNHMTKQVTNYWKAREVFRYLDGIVLLTWRHSPNRNINYMLLDADATYEANIQRIVDVNLLVSLLARLHSCWQPQFTSKYIKRLVMMGFLEAQEVLVSLADYLLYQDFAQVLSKFSIDIISNVLRKVFVRNQLGPRAVSTYISSVTCEWDETQKYLLQKSLSWRDALV</sequence>
<evidence type="ECO:0000313" key="3">
    <source>
        <dbReference type="Proteomes" id="UP001061958"/>
    </source>
</evidence>
<organism evidence="2 3">
    <name type="scientific">Galdieria partita</name>
    <dbReference type="NCBI Taxonomy" id="83374"/>
    <lineage>
        <taxon>Eukaryota</taxon>
        <taxon>Rhodophyta</taxon>
        <taxon>Bangiophyceae</taxon>
        <taxon>Galdieriales</taxon>
        <taxon>Galdieriaceae</taxon>
        <taxon>Galdieria</taxon>
    </lineage>
</organism>
<dbReference type="Proteomes" id="UP001061958">
    <property type="component" value="Unassembled WGS sequence"/>
</dbReference>
<accession>A0A9C7PQK5</accession>
<dbReference type="AlphaFoldDB" id="A0A9C7PQK5"/>
<reference evidence="2" key="1">
    <citation type="journal article" date="2022" name="Proc. Natl. Acad. Sci. U.S.A.">
        <title>Life cycle and functional genomics of the unicellular red alga Galdieria for elucidating algal and plant evolution and industrial use.</title>
        <authorList>
            <person name="Hirooka S."/>
            <person name="Itabashi T."/>
            <person name="Ichinose T.M."/>
            <person name="Onuma R."/>
            <person name="Fujiwara T."/>
            <person name="Yamashita S."/>
            <person name="Jong L.W."/>
            <person name="Tomita R."/>
            <person name="Iwane A.H."/>
            <person name="Miyagishima S.Y."/>
        </authorList>
    </citation>
    <scope>NUCLEOTIDE SEQUENCE</scope>
    <source>
        <strain evidence="2">NBRC 102759</strain>
    </source>
</reference>
<proteinExistence type="predicted"/>
<dbReference type="EMBL" id="BQMJ01000003">
    <property type="protein sequence ID" value="GJQ08655.1"/>
    <property type="molecule type" value="Genomic_DNA"/>
</dbReference>
<gene>
    <name evidence="2" type="ORF">GpartN1_g446.t1</name>
</gene>
<dbReference type="OrthoDB" id="8450at2759"/>
<keyword evidence="3" id="KW-1185">Reference proteome</keyword>
<dbReference type="PROSITE" id="PS50181">
    <property type="entry name" value="FBOX"/>
    <property type="match status" value="1"/>
</dbReference>